<evidence type="ECO:0000256" key="1">
    <source>
        <dbReference type="SAM" id="Phobius"/>
    </source>
</evidence>
<dbReference type="PROSITE" id="PS51257">
    <property type="entry name" value="PROKAR_LIPOPROTEIN"/>
    <property type="match status" value="1"/>
</dbReference>
<keyword evidence="3" id="KW-1185">Reference proteome</keyword>
<dbReference type="PATRIC" id="fig|1215343.11.peg.456"/>
<dbReference type="AlphaFoldDB" id="L0EUU9"/>
<sequence length="174" mass="19562">MDIFTKLSSVPFFALYKKICILSLSICGFLMMGCKKLETHTIKKQNPHLLSSSQKTDITPDISQIIESLPENPDLHDQDSVTTIEQQIDPTITNEENKMLFNANHYSIFSSIVSSLMTSQSQAIIFSHDSKLSEKQKTRDTITSTVLDQEHIANSIAQVEQPLSLYTSKTIPLK</sequence>
<name>L0EUU9_LIBCB</name>
<evidence type="ECO:0000313" key="3">
    <source>
        <dbReference type="Proteomes" id="UP000010799"/>
    </source>
</evidence>
<protein>
    <recommendedName>
        <fullName evidence="4">Lipoprotein</fullName>
    </recommendedName>
</protein>
<dbReference type="KEGG" id="lcc:B488_04460"/>
<dbReference type="Proteomes" id="UP000010799">
    <property type="component" value="Chromosome"/>
</dbReference>
<gene>
    <name evidence="2" type="ordered locus">B488_04460</name>
</gene>
<keyword evidence="1" id="KW-1133">Transmembrane helix</keyword>
<organism evidence="2 3">
    <name type="scientific">Liberibacter crescens (strain BT-1)</name>
    <dbReference type="NCBI Taxonomy" id="1215343"/>
    <lineage>
        <taxon>Bacteria</taxon>
        <taxon>Pseudomonadati</taxon>
        <taxon>Pseudomonadota</taxon>
        <taxon>Alphaproteobacteria</taxon>
        <taxon>Hyphomicrobiales</taxon>
        <taxon>Rhizobiaceae</taxon>
        <taxon>Liberibacter</taxon>
    </lineage>
</organism>
<dbReference type="EMBL" id="CP003789">
    <property type="protein sequence ID" value="AGA64438.1"/>
    <property type="molecule type" value="Genomic_DNA"/>
</dbReference>
<feature type="transmembrane region" description="Helical" evidence="1">
    <location>
        <begin position="12"/>
        <end position="34"/>
    </location>
</feature>
<dbReference type="HOGENOM" id="CLU_1538230_0_0_5"/>
<evidence type="ECO:0000313" key="2">
    <source>
        <dbReference type="EMBL" id="AGA64438.1"/>
    </source>
</evidence>
<evidence type="ECO:0008006" key="4">
    <source>
        <dbReference type="Google" id="ProtNLM"/>
    </source>
</evidence>
<keyword evidence="1" id="KW-0472">Membrane</keyword>
<keyword evidence="1" id="KW-0812">Transmembrane</keyword>
<accession>L0EUU9</accession>
<reference evidence="2 3" key="1">
    <citation type="journal article" date="2012" name="Stand. Genomic Sci.">
        <title>Complete genome sequence of Liberibacter crescens BT-1.</title>
        <authorList>
            <person name="Leonard M.T."/>
            <person name="Fagen J.R."/>
            <person name="Davis-Richardson A.G."/>
            <person name="Davis M.J."/>
            <person name="Triplett E.W."/>
        </authorList>
    </citation>
    <scope>NUCLEOTIDE SEQUENCE [LARGE SCALE GENOMIC DNA]</scope>
    <source>
        <strain evidence="2 3">BT-1</strain>
    </source>
</reference>
<proteinExistence type="predicted"/>